<keyword evidence="5" id="KW-1185">Reference proteome</keyword>
<evidence type="ECO:0000256" key="2">
    <source>
        <dbReference type="ARBA" id="ARBA00022977"/>
    </source>
</evidence>
<dbReference type="InterPro" id="IPR013785">
    <property type="entry name" value="Aldolase_TIM"/>
</dbReference>
<dbReference type="InterPro" id="IPR022998">
    <property type="entry name" value="ThiamineP_synth_TenI"/>
</dbReference>
<feature type="domain" description="Thiamine phosphate synthase/TenI" evidence="3">
    <location>
        <begin position="44"/>
        <end position="219"/>
    </location>
</feature>
<protein>
    <submittedName>
        <fullName evidence="4">Thiamine phosphate synthase</fullName>
    </submittedName>
</protein>
<evidence type="ECO:0000259" key="3">
    <source>
        <dbReference type="Pfam" id="PF02581"/>
    </source>
</evidence>
<dbReference type="Pfam" id="PF02581">
    <property type="entry name" value="TMP-TENI"/>
    <property type="match status" value="1"/>
</dbReference>
<dbReference type="CDD" id="cd00564">
    <property type="entry name" value="TMP_TenI"/>
    <property type="match status" value="1"/>
</dbReference>
<dbReference type="EMBL" id="JAQAGZ010000003">
    <property type="protein sequence ID" value="MCZ8511999.1"/>
    <property type="molecule type" value="Genomic_DNA"/>
</dbReference>
<dbReference type="Proteomes" id="UP001527882">
    <property type="component" value="Unassembled WGS sequence"/>
</dbReference>
<dbReference type="InterPro" id="IPR036206">
    <property type="entry name" value="ThiamineP_synth_sf"/>
</dbReference>
<evidence type="ECO:0000256" key="1">
    <source>
        <dbReference type="ARBA" id="ARBA00004948"/>
    </source>
</evidence>
<sequence length="250" mass="26784">MGVIETVRRQKSTRMETVHAFPGNRRGAEQDEGGTKVRSEQELHVITTGRQELDEVASILESCSTALIHTLHVREKHRSAWELVQWHARLKPLLPQTAVVVNDRVDAAMAAGADGVQLAWSSLTPAQARHIVPGGMRIGCSVHSAAEASEAARQGADYVLFGHVFASGSKPGLEPRGLAALTETVQASPVPVIAIGGIVPENAEDVLATGCAGFAVLSSFFLSPDPQGQLAAFQEAITRFNRNRDALSRR</sequence>
<reference evidence="4 5" key="1">
    <citation type="submission" date="2022-12" db="EMBL/GenBank/DDBJ databases">
        <title>Draft genome sequence of Paenibacillus sp. dW9.</title>
        <authorList>
            <person name="Choi E.-W."/>
            <person name="Kim D.-U."/>
        </authorList>
    </citation>
    <scope>NUCLEOTIDE SEQUENCE [LARGE SCALE GENOMIC DNA]</scope>
    <source>
        <strain evidence="5">dW9</strain>
    </source>
</reference>
<dbReference type="PANTHER" id="PTHR20857:SF22">
    <property type="entry name" value="THIAZOLE TAUTOMERASE"/>
    <property type="match status" value="1"/>
</dbReference>
<organism evidence="4 5">
    <name type="scientific">Paenibacillus gyeongsangnamensis</name>
    <dbReference type="NCBI Taxonomy" id="3388067"/>
    <lineage>
        <taxon>Bacteria</taxon>
        <taxon>Bacillati</taxon>
        <taxon>Bacillota</taxon>
        <taxon>Bacilli</taxon>
        <taxon>Bacillales</taxon>
        <taxon>Paenibacillaceae</taxon>
        <taxon>Paenibacillus</taxon>
    </lineage>
</organism>
<dbReference type="Gene3D" id="3.20.20.70">
    <property type="entry name" value="Aldolase class I"/>
    <property type="match status" value="1"/>
</dbReference>
<dbReference type="PANTHER" id="PTHR20857">
    <property type="entry name" value="THIAMINE-PHOSPHATE PYROPHOSPHORYLASE"/>
    <property type="match status" value="1"/>
</dbReference>
<accession>A0ABT4Q553</accession>
<dbReference type="SUPFAM" id="SSF51391">
    <property type="entry name" value="Thiamin phosphate synthase"/>
    <property type="match status" value="1"/>
</dbReference>
<comment type="caution">
    <text evidence="4">The sequence shown here is derived from an EMBL/GenBank/DDBJ whole genome shotgun (WGS) entry which is preliminary data.</text>
</comment>
<evidence type="ECO:0000313" key="5">
    <source>
        <dbReference type="Proteomes" id="UP001527882"/>
    </source>
</evidence>
<name>A0ABT4Q553_9BACL</name>
<proteinExistence type="predicted"/>
<keyword evidence="2" id="KW-0784">Thiamine biosynthesis</keyword>
<gene>
    <name evidence="4" type="ORF">O9H85_06080</name>
</gene>
<comment type="pathway">
    <text evidence="1">Cofactor biosynthesis; thiamine diphosphate biosynthesis.</text>
</comment>
<dbReference type="RefSeq" id="WP_269880389.1">
    <property type="nucleotide sequence ID" value="NZ_JAQAGZ010000003.1"/>
</dbReference>
<evidence type="ECO:0000313" key="4">
    <source>
        <dbReference type="EMBL" id="MCZ8511999.1"/>
    </source>
</evidence>